<proteinExistence type="predicted"/>
<dbReference type="HOGENOM" id="CLU_3065759_0_0_10"/>
<reference evidence="2 3" key="1">
    <citation type="journal article" date="2009" name="J. Bacteriol.">
        <title>Complete genome sequence of Robiginitalea biformata HTCC2501.</title>
        <authorList>
            <person name="Oh H.M."/>
            <person name="Giovannoni S.J."/>
            <person name="Lee K."/>
            <person name="Ferriera S."/>
            <person name="Johnson J."/>
            <person name="Cho J.C."/>
        </authorList>
    </citation>
    <scope>NUCLEOTIDE SEQUENCE [LARGE SCALE GENOMIC DNA]</scope>
    <source>
        <strain evidence="3">ATCC BAA-864 / HTCC2501 / KCTC 12146</strain>
    </source>
</reference>
<dbReference type="AlphaFoldDB" id="A4CKT4"/>
<feature type="compositionally biased region" description="Basic and acidic residues" evidence="1">
    <location>
        <begin position="12"/>
        <end position="22"/>
    </location>
</feature>
<dbReference type="EMBL" id="CP001712">
    <property type="protein sequence ID" value="EAR15483.1"/>
    <property type="molecule type" value="Genomic_DNA"/>
</dbReference>
<dbReference type="Proteomes" id="UP000009049">
    <property type="component" value="Chromosome"/>
</dbReference>
<gene>
    <name evidence="2" type="ordered locus">RB2501_14184</name>
</gene>
<evidence type="ECO:0000313" key="3">
    <source>
        <dbReference type="Proteomes" id="UP000009049"/>
    </source>
</evidence>
<feature type="region of interest" description="Disordered" evidence="1">
    <location>
        <begin position="1"/>
        <end position="24"/>
    </location>
</feature>
<protein>
    <submittedName>
        <fullName evidence="2">Uncharacterized protein</fullName>
    </submittedName>
</protein>
<dbReference type="STRING" id="313596.RB2501_14184"/>
<keyword evidence="3" id="KW-1185">Reference proteome</keyword>
<dbReference type="KEGG" id="rbi:RB2501_14184"/>
<name>A4CKT4_ROBBH</name>
<sequence length="53" mass="6053">MGEVLNSGQDKPIAHENLRDNSSDSGKMEIFVKTLSENRYTINNRSFFLDFVS</sequence>
<evidence type="ECO:0000313" key="2">
    <source>
        <dbReference type="EMBL" id="EAR15483.1"/>
    </source>
</evidence>
<evidence type="ECO:0000256" key="1">
    <source>
        <dbReference type="SAM" id="MobiDB-lite"/>
    </source>
</evidence>
<organism evidence="2 3">
    <name type="scientific">Robiginitalea biformata (strain ATCC BAA-864 / DSM 15991 / KCTC 12146 / HTCC2501)</name>
    <dbReference type="NCBI Taxonomy" id="313596"/>
    <lineage>
        <taxon>Bacteria</taxon>
        <taxon>Pseudomonadati</taxon>
        <taxon>Bacteroidota</taxon>
        <taxon>Flavobacteriia</taxon>
        <taxon>Flavobacteriales</taxon>
        <taxon>Flavobacteriaceae</taxon>
        <taxon>Robiginitalea</taxon>
    </lineage>
</organism>
<accession>A4CKT4</accession>